<evidence type="ECO:0000313" key="2">
    <source>
        <dbReference type="EMBL" id="MXO56690.1"/>
    </source>
</evidence>
<sequence length="391" mass="43813">MSNYTYQIAILGAANDNRDRIRTGLLARMAEIGIEKTSVSILEDEECLRIDPKAATAAVFLGYEGAINDTFPALERLLADTIPIIPIVEDLNLYKMSVPPGLRAINGKKCRTETEVAETVSLVLENLNLLRKDRRLFVSYKRDDSTGVAEQLSDVFTEHGFDVFLDTRSVRPSDSFQDELWHRMADSDVVILLDTPNFRESEWTVAELTQANSTSVQILHLLWPGIAPEPNSAFSVYSRLQNRDFAYIEKAPDRLSRLQPATVDKIILQLESLRARAIAARHTDLFDSVSDAALEVGAQATLHPQRYMTLRRGGRDVAILPTVGVPSSPRLHGFLDVIRDEHAGFELTAIYDERGVLDSWRSHLSWLAEHLPVKTVENGQFLNWLSEGSAE</sequence>
<dbReference type="SUPFAM" id="SSF52200">
    <property type="entry name" value="Toll/Interleukin receptor TIR domain"/>
    <property type="match status" value="1"/>
</dbReference>
<dbReference type="RefSeq" id="WP_160597860.1">
    <property type="nucleotide sequence ID" value="NZ_WTYS01000001.1"/>
</dbReference>
<organism evidence="2 3">
    <name type="scientific">Pontixanthobacter gangjinensis</name>
    <dbReference type="NCBI Taxonomy" id="1028742"/>
    <lineage>
        <taxon>Bacteria</taxon>
        <taxon>Pseudomonadati</taxon>
        <taxon>Pseudomonadota</taxon>
        <taxon>Alphaproteobacteria</taxon>
        <taxon>Sphingomonadales</taxon>
        <taxon>Erythrobacteraceae</taxon>
        <taxon>Pontixanthobacter</taxon>
    </lineage>
</organism>
<dbReference type="Gene3D" id="3.40.50.10140">
    <property type="entry name" value="Toll/interleukin-1 receptor homology (TIR) domain"/>
    <property type="match status" value="1"/>
</dbReference>
<dbReference type="GO" id="GO:0007165">
    <property type="term" value="P:signal transduction"/>
    <property type="evidence" value="ECO:0007669"/>
    <property type="project" value="InterPro"/>
</dbReference>
<dbReference type="EMBL" id="WTYS01000001">
    <property type="protein sequence ID" value="MXO56690.1"/>
    <property type="molecule type" value="Genomic_DNA"/>
</dbReference>
<reference evidence="2 3" key="1">
    <citation type="submission" date="2019-12" db="EMBL/GenBank/DDBJ databases">
        <title>Genomic-based taxomic classification of the family Erythrobacteraceae.</title>
        <authorList>
            <person name="Xu L."/>
        </authorList>
    </citation>
    <scope>NUCLEOTIDE SEQUENCE [LARGE SCALE GENOMIC DNA]</scope>
    <source>
        <strain evidence="2 3">JCM 17802</strain>
    </source>
</reference>
<keyword evidence="3" id="KW-1185">Reference proteome</keyword>
<evidence type="ECO:0000259" key="1">
    <source>
        <dbReference type="PROSITE" id="PS50104"/>
    </source>
</evidence>
<dbReference type="InterPro" id="IPR000157">
    <property type="entry name" value="TIR_dom"/>
</dbReference>
<dbReference type="Pfam" id="PF13676">
    <property type="entry name" value="TIR_2"/>
    <property type="match status" value="1"/>
</dbReference>
<proteinExistence type="predicted"/>
<comment type="caution">
    <text evidence="2">The sequence shown here is derived from an EMBL/GenBank/DDBJ whole genome shotgun (WGS) entry which is preliminary data.</text>
</comment>
<dbReference type="Proteomes" id="UP000468943">
    <property type="component" value="Unassembled WGS sequence"/>
</dbReference>
<dbReference type="PROSITE" id="PS50104">
    <property type="entry name" value="TIR"/>
    <property type="match status" value="1"/>
</dbReference>
<gene>
    <name evidence="2" type="ORF">GRI36_07315</name>
</gene>
<evidence type="ECO:0000313" key="3">
    <source>
        <dbReference type="Proteomes" id="UP000468943"/>
    </source>
</evidence>
<dbReference type="InterPro" id="IPR035897">
    <property type="entry name" value="Toll_tir_struct_dom_sf"/>
</dbReference>
<dbReference type="OrthoDB" id="344630at2"/>
<name>A0A6I4SNH1_9SPHN</name>
<protein>
    <submittedName>
        <fullName evidence="2">TIR domain-containing protein</fullName>
    </submittedName>
</protein>
<dbReference type="AlphaFoldDB" id="A0A6I4SNH1"/>
<accession>A0A6I4SNH1</accession>
<feature type="domain" description="TIR" evidence="1">
    <location>
        <begin position="132"/>
        <end position="270"/>
    </location>
</feature>